<evidence type="ECO:0000256" key="8">
    <source>
        <dbReference type="ARBA" id="ARBA00023136"/>
    </source>
</evidence>
<dbReference type="Proteomes" id="UP001166674">
    <property type="component" value="Unassembled WGS sequence"/>
</dbReference>
<evidence type="ECO:0000313" key="14">
    <source>
        <dbReference type="Proteomes" id="UP001166674"/>
    </source>
</evidence>
<evidence type="ECO:0000256" key="4">
    <source>
        <dbReference type="ARBA" id="ARBA00022507"/>
    </source>
</evidence>
<proteinExistence type="inferred from homology"/>
<keyword evidence="3 11" id="KW-1003">Cell membrane</keyword>
<dbReference type="InterPro" id="IPR004072">
    <property type="entry name" value="Vmron_rcpt_1"/>
</dbReference>
<keyword evidence="9 11" id="KW-0675">Receptor</keyword>
<evidence type="ECO:0000313" key="13">
    <source>
        <dbReference type="EMBL" id="MBZ3875237.1"/>
    </source>
</evidence>
<keyword evidence="4 11" id="KW-0589">Pheromone response</keyword>
<evidence type="ECO:0000256" key="3">
    <source>
        <dbReference type="ARBA" id="ARBA00022475"/>
    </source>
</evidence>
<keyword evidence="7 11" id="KW-0297">G-protein coupled receptor</keyword>
<reference evidence="13" key="1">
    <citation type="submission" date="2020-03" db="EMBL/GenBank/DDBJ databases">
        <title>Studies in the Genomics of Life Span.</title>
        <authorList>
            <person name="Glass D."/>
        </authorList>
    </citation>
    <scope>NUCLEOTIDE SEQUENCE</scope>
    <source>
        <strain evidence="13">SUZIE</strain>
        <tissue evidence="13">Muscle</tissue>
    </source>
</reference>
<feature type="transmembrane region" description="Helical" evidence="11">
    <location>
        <begin position="116"/>
        <end position="136"/>
    </location>
</feature>
<evidence type="ECO:0000256" key="11">
    <source>
        <dbReference type="RuleBase" id="RU364061"/>
    </source>
</evidence>
<evidence type="ECO:0000256" key="6">
    <source>
        <dbReference type="ARBA" id="ARBA00022989"/>
    </source>
</evidence>
<dbReference type="GO" id="GO:0005886">
    <property type="term" value="C:plasma membrane"/>
    <property type="evidence" value="ECO:0007669"/>
    <property type="project" value="UniProtKB-SubCell"/>
</dbReference>
<sequence length="188" mass="20899">MLLLLLPPDQLRQAPERLAKRRASQSRTDGQRPSESAGNPAAGQRTKAPAALDACAEAPVPRQVHLVLRTRSQAAAALGVQGVMGWSSGYMMFLLHKHHQHVLYLKTSKLLYRTPPEMKAAQSVLLLMLCFLFFYWTDCFMTVYSTVSLENDSIALDVQEFLTLGYAILSPFVLIHRDGHLAACCHAH</sequence>
<comment type="subcellular location">
    <subcellularLocation>
        <location evidence="1 11">Cell membrane</location>
        <topology evidence="1 11">Multi-pass membrane protein</topology>
    </subcellularLocation>
</comment>
<keyword evidence="8 11" id="KW-0472">Membrane</keyword>
<evidence type="ECO:0000256" key="1">
    <source>
        <dbReference type="ARBA" id="ARBA00004651"/>
    </source>
</evidence>
<protein>
    <recommendedName>
        <fullName evidence="11">Vomeronasal type-1 receptor</fullName>
    </recommendedName>
</protein>
<keyword evidence="5 11" id="KW-0812">Transmembrane</keyword>
<dbReference type="AlphaFoldDB" id="A0AA41SXC0"/>
<dbReference type="EMBL" id="JAATJV010246188">
    <property type="protein sequence ID" value="MBZ3875237.1"/>
    <property type="molecule type" value="Genomic_DNA"/>
</dbReference>
<dbReference type="GO" id="GO:0019236">
    <property type="term" value="P:response to pheromone"/>
    <property type="evidence" value="ECO:0007669"/>
    <property type="project" value="UniProtKB-KW"/>
</dbReference>
<name>A0AA41SXC0_SCICA</name>
<comment type="caution">
    <text evidence="11">Lacks conserved residue(s) required for the propagation of feature annotation.</text>
</comment>
<gene>
    <name evidence="13" type="ORF">SUZIE_131935</name>
</gene>
<dbReference type="PANTHER" id="PTHR24062">
    <property type="entry name" value="VOMERONASAL TYPE-1 RECEPTOR"/>
    <property type="match status" value="1"/>
</dbReference>
<feature type="compositionally biased region" description="Polar residues" evidence="12">
    <location>
        <begin position="25"/>
        <end position="37"/>
    </location>
</feature>
<keyword evidence="10 11" id="KW-0807">Transducer</keyword>
<keyword evidence="6 11" id="KW-1133">Transmembrane helix</keyword>
<evidence type="ECO:0000256" key="10">
    <source>
        <dbReference type="ARBA" id="ARBA00023224"/>
    </source>
</evidence>
<organism evidence="13 14">
    <name type="scientific">Sciurus carolinensis</name>
    <name type="common">Eastern gray squirrel</name>
    <dbReference type="NCBI Taxonomy" id="30640"/>
    <lineage>
        <taxon>Eukaryota</taxon>
        <taxon>Metazoa</taxon>
        <taxon>Chordata</taxon>
        <taxon>Craniata</taxon>
        <taxon>Vertebrata</taxon>
        <taxon>Euteleostomi</taxon>
        <taxon>Mammalia</taxon>
        <taxon>Eutheria</taxon>
        <taxon>Euarchontoglires</taxon>
        <taxon>Glires</taxon>
        <taxon>Rodentia</taxon>
        <taxon>Sciuromorpha</taxon>
        <taxon>Sciuridae</taxon>
        <taxon>Sciurinae</taxon>
        <taxon>Sciurini</taxon>
        <taxon>Sciurus</taxon>
    </lineage>
</organism>
<keyword evidence="14" id="KW-1185">Reference proteome</keyword>
<dbReference type="GO" id="GO:0016503">
    <property type="term" value="F:pheromone receptor activity"/>
    <property type="evidence" value="ECO:0007669"/>
    <property type="project" value="InterPro"/>
</dbReference>
<evidence type="ECO:0000256" key="7">
    <source>
        <dbReference type="ARBA" id="ARBA00023040"/>
    </source>
</evidence>
<dbReference type="Pfam" id="PF03402">
    <property type="entry name" value="V1R"/>
    <property type="match status" value="1"/>
</dbReference>
<evidence type="ECO:0000256" key="12">
    <source>
        <dbReference type="SAM" id="MobiDB-lite"/>
    </source>
</evidence>
<evidence type="ECO:0000256" key="5">
    <source>
        <dbReference type="ARBA" id="ARBA00022692"/>
    </source>
</evidence>
<accession>A0AA41SXC0</accession>
<comment type="similarity">
    <text evidence="2 11">Belongs to the G-protein coupled receptor 1 family.</text>
</comment>
<comment type="caution">
    <text evidence="13">The sequence shown here is derived from an EMBL/GenBank/DDBJ whole genome shotgun (WGS) entry which is preliminary data.</text>
</comment>
<evidence type="ECO:0000256" key="2">
    <source>
        <dbReference type="ARBA" id="ARBA00010663"/>
    </source>
</evidence>
<evidence type="ECO:0000256" key="9">
    <source>
        <dbReference type="ARBA" id="ARBA00023170"/>
    </source>
</evidence>
<feature type="region of interest" description="Disordered" evidence="12">
    <location>
        <begin position="13"/>
        <end position="44"/>
    </location>
</feature>